<protein>
    <submittedName>
        <fullName evidence="3">LysR family transcriptional regulator</fullName>
    </submittedName>
</protein>
<evidence type="ECO:0000259" key="1">
    <source>
        <dbReference type="Pfam" id="PF00126"/>
    </source>
</evidence>
<dbReference type="Pfam" id="PF12727">
    <property type="entry name" value="PBP_like"/>
    <property type="match status" value="1"/>
</dbReference>
<reference evidence="3 4" key="1">
    <citation type="submission" date="2019-03" db="EMBL/GenBank/DDBJ databases">
        <title>Luteimonas zhaokaii sp.nov., isolated from the rectal contents of Plateau pika in Yushu, Qinghai Province, China.</title>
        <authorList>
            <person name="Zhang G."/>
        </authorList>
    </citation>
    <scope>NUCLEOTIDE SEQUENCE [LARGE SCALE GENOMIC DNA]</scope>
    <source>
        <strain evidence="3 4">THG-MD21</strain>
    </source>
</reference>
<sequence>MMRSFESRPPSGALLAGSVEAELLAMETSPGRCADIGPSSPTYVLGYILGATNRRNGTPAALVPPVPMVEYPAFDNILNLRPTRTALQQMRGESTVYKVRIQPRWELESAAGHRLPSHLVDLLIAVRGTGSLAAAARKVGLSYRYAWGQLQDAREVFGQPLLRMTRGRGARLTPIGERLVWADNRIAARLSPMLDSLATELEAELERTVSAHATPLRIHASHGFGVETLRRCMAEAELPLDLKYRSPDDALLALRSNAADIAGLHLPIGELEGTLFAHYRDRLDLDADRVIHLAMRRQGLVLAPGNPRGIETLQDLERPDIRMIHRQPGSGTRLLLEAMLQRHGIAFDRIRACDVEELTHAAVSAYVASGLADVGFALEPPARKYGLDFFPLITEHYFFLCHNDVLESGRLADLLALLRSDGFRRDLGLLPGYDPSYCGKVQTLPEAFESARG</sequence>
<dbReference type="Pfam" id="PF00126">
    <property type="entry name" value="HTH_1"/>
    <property type="match status" value="1"/>
</dbReference>
<dbReference type="PANTHER" id="PTHR38431">
    <property type="entry name" value="BLL2305 PROTEIN"/>
    <property type="match status" value="1"/>
</dbReference>
<dbReference type="Gene3D" id="3.40.190.10">
    <property type="entry name" value="Periplasmic binding protein-like II"/>
    <property type="match status" value="1"/>
</dbReference>
<dbReference type="InterPro" id="IPR036388">
    <property type="entry name" value="WH-like_DNA-bd_sf"/>
</dbReference>
<dbReference type="EMBL" id="SMTG01000002">
    <property type="protein sequence ID" value="TDK33603.1"/>
    <property type="molecule type" value="Genomic_DNA"/>
</dbReference>
<gene>
    <name evidence="3" type="ORF">E2F49_06260</name>
</gene>
<dbReference type="SUPFAM" id="SSF53850">
    <property type="entry name" value="Periplasmic binding protein-like II"/>
    <property type="match status" value="1"/>
</dbReference>
<evidence type="ECO:0000259" key="2">
    <source>
        <dbReference type="Pfam" id="PF12727"/>
    </source>
</evidence>
<evidence type="ECO:0000313" key="3">
    <source>
        <dbReference type="EMBL" id="TDK33603.1"/>
    </source>
</evidence>
<proteinExistence type="predicted"/>
<feature type="domain" description="PBP" evidence="2">
    <location>
        <begin position="237"/>
        <end position="418"/>
    </location>
</feature>
<keyword evidence="4" id="KW-1185">Reference proteome</keyword>
<dbReference type="InterPro" id="IPR024370">
    <property type="entry name" value="PBP_domain"/>
</dbReference>
<dbReference type="PANTHER" id="PTHR38431:SF1">
    <property type="entry name" value="BLL2305 PROTEIN"/>
    <property type="match status" value="1"/>
</dbReference>
<accession>A0A4R5UE80</accession>
<name>A0A4R5UE80_9GAMM</name>
<dbReference type="GO" id="GO:0003700">
    <property type="term" value="F:DNA-binding transcription factor activity"/>
    <property type="evidence" value="ECO:0007669"/>
    <property type="project" value="InterPro"/>
</dbReference>
<dbReference type="SUPFAM" id="SSF46785">
    <property type="entry name" value="Winged helix' DNA-binding domain"/>
    <property type="match status" value="1"/>
</dbReference>
<dbReference type="Proteomes" id="UP000295543">
    <property type="component" value="Unassembled WGS sequence"/>
</dbReference>
<comment type="caution">
    <text evidence="3">The sequence shown here is derived from an EMBL/GenBank/DDBJ whole genome shotgun (WGS) entry which is preliminary data.</text>
</comment>
<dbReference type="InterPro" id="IPR036390">
    <property type="entry name" value="WH_DNA-bd_sf"/>
</dbReference>
<evidence type="ECO:0000313" key="4">
    <source>
        <dbReference type="Proteomes" id="UP000295543"/>
    </source>
</evidence>
<dbReference type="Gene3D" id="1.10.10.10">
    <property type="entry name" value="Winged helix-like DNA-binding domain superfamily/Winged helix DNA-binding domain"/>
    <property type="match status" value="1"/>
</dbReference>
<feature type="domain" description="HTH lysR-type" evidence="1">
    <location>
        <begin position="121"/>
        <end position="177"/>
    </location>
</feature>
<dbReference type="AlphaFoldDB" id="A0A4R5UE80"/>
<dbReference type="OrthoDB" id="9805928at2"/>
<dbReference type="InterPro" id="IPR000847">
    <property type="entry name" value="LysR_HTH_N"/>
</dbReference>
<organism evidence="3 4">
    <name type="scientific">Luteimonas terrae</name>
    <dbReference type="NCBI Taxonomy" id="1530191"/>
    <lineage>
        <taxon>Bacteria</taxon>
        <taxon>Pseudomonadati</taxon>
        <taxon>Pseudomonadota</taxon>
        <taxon>Gammaproteobacteria</taxon>
        <taxon>Lysobacterales</taxon>
        <taxon>Lysobacteraceae</taxon>
        <taxon>Luteimonas</taxon>
    </lineage>
</organism>